<dbReference type="AlphaFoldDB" id="A0A316UJ09"/>
<proteinExistence type="predicted"/>
<keyword evidence="3" id="KW-1185">Reference proteome</keyword>
<dbReference type="Proteomes" id="UP000245884">
    <property type="component" value="Unassembled WGS sequence"/>
</dbReference>
<feature type="region of interest" description="Disordered" evidence="1">
    <location>
        <begin position="1"/>
        <end position="61"/>
    </location>
</feature>
<dbReference type="GeneID" id="37031746"/>
<gene>
    <name evidence="2" type="ORF">BDZ90DRAFT_88596</name>
</gene>
<evidence type="ECO:0000313" key="3">
    <source>
        <dbReference type="Proteomes" id="UP000245884"/>
    </source>
</evidence>
<reference evidence="2 3" key="1">
    <citation type="journal article" date="2018" name="Mol. Biol. Evol.">
        <title>Broad Genomic Sampling Reveals a Smut Pathogenic Ancestry of the Fungal Clade Ustilaginomycotina.</title>
        <authorList>
            <person name="Kijpornyongpan T."/>
            <person name="Mondo S.J."/>
            <person name="Barry K."/>
            <person name="Sandor L."/>
            <person name="Lee J."/>
            <person name="Lipzen A."/>
            <person name="Pangilinan J."/>
            <person name="LaButti K."/>
            <person name="Hainaut M."/>
            <person name="Henrissat B."/>
            <person name="Grigoriev I.V."/>
            <person name="Spatafora J.W."/>
            <person name="Aime M.C."/>
        </authorList>
    </citation>
    <scope>NUCLEOTIDE SEQUENCE [LARGE SCALE GENOMIC DNA]</scope>
    <source>
        <strain evidence="2 3">MCA 5214</strain>
    </source>
</reference>
<sequence length="150" mass="16743">MMATADVTTRHWSSRRYESRPHHRGMTLNRDLASLSLLSASRSRSIPRERSTTKDRKENKAESAGLWLWMHVMRASRPRASFAMRGAATPPASSRDRRGQAQARPQGKACSSPLPPPPPCVRAPATAILDRQMRAEGLGWFGCRHPCQEA</sequence>
<dbReference type="EMBL" id="KZ819678">
    <property type="protein sequence ID" value="PWN24914.1"/>
    <property type="molecule type" value="Genomic_DNA"/>
</dbReference>
<evidence type="ECO:0000313" key="2">
    <source>
        <dbReference type="EMBL" id="PWN24914.1"/>
    </source>
</evidence>
<feature type="compositionally biased region" description="Basic and acidic residues" evidence="1">
    <location>
        <begin position="46"/>
        <end position="61"/>
    </location>
</feature>
<accession>A0A316UJ09</accession>
<dbReference type="RefSeq" id="XP_025359526.1">
    <property type="nucleotide sequence ID" value="XM_025509923.1"/>
</dbReference>
<feature type="compositionally biased region" description="Low complexity" evidence="1">
    <location>
        <begin position="32"/>
        <end position="44"/>
    </location>
</feature>
<protein>
    <submittedName>
        <fullName evidence="2">Uncharacterized protein</fullName>
    </submittedName>
</protein>
<evidence type="ECO:0000256" key="1">
    <source>
        <dbReference type="SAM" id="MobiDB-lite"/>
    </source>
</evidence>
<feature type="compositionally biased region" description="Polar residues" evidence="1">
    <location>
        <begin position="1"/>
        <end position="11"/>
    </location>
</feature>
<organism evidence="2 3">
    <name type="scientific">Jaminaea rosea</name>
    <dbReference type="NCBI Taxonomy" id="1569628"/>
    <lineage>
        <taxon>Eukaryota</taxon>
        <taxon>Fungi</taxon>
        <taxon>Dikarya</taxon>
        <taxon>Basidiomycota</taxon>
        <taxon>Ustilaginomycotina</taxon>
        <taxon>Exobasidiomycetes</taxon>
        <taxon>Microstromatales</taxon>
        <taxon>Microstromatales incertae sedis</taxon>
        <taxon>Jaminaea</taxon>
    </lineage>
</organism>
<feature type="region of interest" description="Disordered" evidence="1">
    <location>
        <begin position="80"/>
        <end position="123"/>
    </location>
</feature>
<name>A0A316UJ09_9BASI</name>